<evidence type="ECO:0000256" key="2">
    <source>
        <dbReference type="ARBA" id="ARBA00001947"/>
    </source>
</evidence>
<dbReference type="PANTHER" id="PTHR22993">
    <property type="entry name" value="FORMAMIDOPYRIMIDINE-DNA GLYCOSYLASE"/>
    <property type="match status" value="1"/>
</dbReference>
<evidence type="ECO:0000256" key="9">
    <source>
        <dbReference type="ARBA" id="ARBA00022763"/>
    </source>
</evidence>
<keyword evidence="13" id="KW-0238">DNA-binding</keyword>
<keyword evidence="25" id="KW-1185">Reference proteome</keyword>
<dbReference type="Pfam" id="PF06827">
    <property type="entry name" value="zf-FPG_IleRS"/>
    <property type="match status" value="1"/>
</dbReference>
<dbReference type="GO" id="GO:0003684">
    <property type="term" value="F:damaged DNA binding"/>
    <property type="evidence" value="ECO:0007669"/>
    <property type="project" value="InterPro"/>
</dbReference>
<evidence type="ECO:0000256" key="19">
    <source>
        <dbReference type="ARBA" id="ARBA00044632"/>
    </source>
</evidence>
<dbReference type="EMBL" id="PIQO01000004">
    <property type="protein sequence ID" value="PKR85494.1"/>
    <property type="molecule type" value="Genomic_DNA"/>
</dbReference>
<dbReference type="EC" id="3.2.2.23" evidence="5"/>
<dbReference type="SMART" id="SM00898">
    <property type="entry name" value="Fapy_DNA_glyco"/>
    <property type="match status" value="1"/>
</dbReference>
<evidence type="ECO:0000256" key="5">
    <source>
        <dbReference type="ARBA" id="ARBA00012024"/>
    </source>
</evidence>
<dbReference type="SUPFAM" id="SSF46946">
    <property type="entry name" value="S13-like H2TH domain"/>
    <property type="match status" value="1"/>
</dbReference>
<sequence length="269" mass="31005">MPELPEMENYKLLLNQYILGKTVTDVQINRVKSINVPPEDFIRKVKLHKITYIERRAKHLLFYLDNGNILLLHLMLGGWMYYGGAADKPKRTVQVQLSFGDHHLYFIGLRLGYLHIHDVKRTAEVLSELGPEPLSNEFTMEVFQTLIKMKHTKLKSVLLDQNFLSGIGNRYSDEICYEAKILPMRGLDQLEKDEVIMLYKSIKEVLKTAINNGGYMEHPFFKGDTLTGGYEALLNVHGREGEICKRCGSIIQMENISSRKTYYCKGCQI</sequence>
<name>A0A2N3LLR6_9BACI</name>
<evidence type="ECO:0000256" key="10">
    <source>
        <dbReference type="ARBA" id="ARBA00022771"/>
    </source>
</evidence>
<dbReference type="InterPro" id="IPR010979">
    <property type="entry name" value="Ribosomal_uS13-like_H2TH"/>
</dbReference>
<dbReference type="NCBIfam" id="TIGR00577">
    <property type="entry name" value="fpg"/>
    <property type="match status" value="1"/>
</dbReference>
<evidence type="ECO:0000256" key="16">
    <source>
        <dbReference type="ARBA" id="ARBA00023268"/>
    </source>
</evidence>
<evidence type="ECO:0000256" key="8">
    <source>
        <dbReference type="ARBA" id="ARBA00022723"/>
    </source>
</evidence>
<protein>
    <recommendedName>
        <fullName evidence="7">Formamidopyrimidine-DNA glycosylase</fullName>
        <ecNumber evidence="5">3.2.2.23</ecNumber>
        <ecNumber evidence="6">4.2.99.18</ecNumber>
    </recommendedName>
    <alternativeName>
        <fullName evidence="18">DNA-(apurinic or apyrimidinic site) lyase MutM</fullName>
    </alternativeName>
</protein>
<comment type="catalytic activity">
    <reaction evidence="1">
        <text>Hydrolysis of DNA containing ring-opened 7-methylguanine residues, releasing 2,6-diamino-4-hydroxy-5-(N-methyl)formamidopyrimidine.</text>
        <dbReference type="EC" id="3.2.2.23"/>
    </reaction>
</comment>
<keyword evidence="11" id="KW-0378">Hydrolase</keyword>
<dbReference type="Gene3D" id="3.20.190.10">
    <property type="entry name" value="MutM-like, N-terminal"/>
    <property type="match status" value="1"/>
</dbReference>
<evidence type="ECO:0000313" key="25">
    <source>
        <dbReference type="Proteomes" id="UP000233440"/>
    </source>
</evidence>
<dbReference type="FunFam" id="1.10.8.50:FF:000003">
    <property type="entry name" value="Formamidopyrimidine-DNA glycosylase"/>
    <property type="match status" value="1"/>
</dbReference>
<dbReference type="Pfam" id="PF06831">
    <property type="entry name" value="H2TH"/>
    <property type="match status" value="1"/>
</dbReference>
<dbReference type="PANTHER" id="PTHR22993:SF9">
    <property type="entry name" value="FORMAMIDOPYRIMIDINE-DNA GLYCOSYLASE"/>
    <property type="match status" value="1"/>
</dbReference>
<evidence type="ECO:0000256" key="12">
    <source>
        <dbReference type="ARBA" id="ARBA00022833"/>
    </source>
</evidence>
<dbReference type="Proteomes" id="UP000233440">
    <property type="component" value="Unassembled WGS sequence"/>
</dbReference>
<dbReference type="SMART" id="SM01232">
    <property type="entry name" value="H2TH"/>
    <property type="match status" value="1"/>
</dbReference>
<organism evidence="24 25">
    <name type="scientific">Heyndrickxia camelliae</name>
    <dbReference type="NCBI Taxonomy" id="1707093"/>
    <lineage>
        <taxon>Bacteria</taxon>
        <taxon>Bacillati</taxon>
        <taxon>Bacillota</taxon>
        <taxon>Bacilli</taxon>
        <taxon>Bacillales</taxon>
        <taxon>Bacillaceae</taxon>
        <taxon>Heyndrickxia</taxon>
    </lineage>
</organism>
<keyword evidence="9" id="KW-0227">DNA damage</keyword>
<dbReference type="OrthoDB" id="9800855at2"/>
<keyword evidence="15" id="KW-0456">Lyase</keyword>
<gene>
    <name evidence="24" type="primary">mutM</name>
    <name evidence="24" type="ORF">CWO92_07190</name>
</gene>
<comment type="catalytic activity">
    <reaction evidence="19">
        <text>2'-deoxyribonucleotide-(2'-deoxyribose 5'-phosphate)-2'-deoxyribonucleotide-DNA = a 3'-end 2'-deoxyribonucleotide-(2,3-dehydro-2,3-deoxyribose 5'-phosphate)-DNA + a 5'-end 5'-phospho-2'-deoxyribonucleoside-DNA + H(+)</text>
        <dbReference type="Rhea" id="RHEA:66592"/>
        <dbReference type="Rhea" id="RHEA-COMP:13180"/>
        <dbReference type="Rhea" id="RHEA-COMP:16897"/>
        <dbReference type="Rhea" id="RHEA-COMP:17067"/>
        <dbReference type="ChEBI" id="CHEBI:15378"/>
        <dbReference type="ChEBI" id="CHEBI:136412"/>
        <dbReference type="ChEBI" id="CHEBI:157695"/>
        <dbReference type="ChEBI" id="CHEBI:167181"/>
        <dbReference type="EC" id="4.2.99.18"/>
    </reaction>
</comment>
<keyword evidence="21" id="KW-0472">Membrane</keyword>
<dbReference type="GO" id="GO:0034039">
    <property type="term" value="F:8-oxo-7,8-dihydroguanine DNA N-glycosylase activity"/>
    <property type="evidence" value="ECO:0007669"/>
    <property type="project" value="TreeGrafter"/>
</dbReference>
<feature type="domain" description="Formamidopyrimidine-DNA glycosylase catalytic" evidence="23">
    <location>
        <begin position="2"/>
        <end position="123"/>
    </location>
</feature>
<feature type="transmembrane region" description="Helical" evidence="21">
    <location>
        <begin position="60"/>
        <end position="82"/>
    </location>
</feature>
<evidence type="ECO:0000256" key="14">
    <source>
        <dbReference type="ARBA" id="ARBA00023204"/>
    </source>
</evidence>
<keyword evidence="14" id="KW-0234">DNA repair</keyword>
<dbReference type="InterPro" id="IPR000214">
    <property type="entry name" value="Znf_DNA_glyclase/AP_lyase"/>
</dbReference>
<dbReference type="Pfam" id="PF01149">
    <property type="entry name" value="Fapy_DNA_glyco"/>
    <property type="match status" value="1"/>
</dbReference>
<dbReference type="PROSITE" id="PS51068">
    <property type="entry name" value="FPG_CAT"/>
    <property type="match status" value="1"/>
</dbReference>
<keyword evidence="21" id="KW-1133">Transmembrane helix</keyword>
<dbReference type="InterPro" id="IPR010663">
    <property type="entry name" value="Znf_FPG/IleRS"/>
</dbReference>
<dbReference type="GO" id="GO:0140078">
    <property type="term" value="F:class I DNA-(apurinic or apyrimidinic site) endonuclease activity"/>
    <property type="evidence" value="ECO:0007669"/>
    <property type="project" value="UniProtKB-EC"/>
</dbReference>
<evidence type="ECO:0000256" key="11">
    <source>
        <dbReference type="ARBA" id="ARBA00022801"/>
    </source>
</evidence>
<dbReference type="AlphaFoldDB" id="A0A2N3LLR6"/>
<evidence type="ECO:0000256" key="4">
    <source>
        <dbReference type="ARBA" id="ARBA00011245"/>
    </source>
</evidence>
<dbReference type="InterPro" id="IPR015886">
    <property type="entry name" value="H2TH_FPG"/>
</dbReference>
<evidence type="ECO:0000259" key="23">
    <source>
        <dbReference type="PROSITE" id="PS51068"/>
    </source>
</evidence>
<dbReference type="SUPFAM" id="SSF57716">
    <property type="entry name" value="Glucocorticoid receptor-like (DNA-binding domain)"/>
    <property type="match status" value="1"/>
</dbReference>
<evidence type="ECO:0000256" key="20">
    <source>
        <dbReference type="PROSITE-ProRule" id="PRU00391"/>
    </source>
</evidence>
<keyword evidence="21" id="KW-0812">Transmembrane</keyword>
<evidence type="ECO:0000256" key="17">
    <source>
        <dbReference type="ARBA" id="ARBA00023295"/>
    </source>
</evidence>
<dbReference type="GO" id="GO:0008270">
    <property type="term" value="F:zinc ion binding"/>
    <property type="evidence" value="ECO:0007669"/>
    <property type="project" value="UniProtKB-KW"/>
</dbReference>
<dbReference type="GO" id="GO:0003690">
    <property type="term" value="F:double-stranded DNA binding"/>
    <property type="evidence" value="ECO:0007669"/>
    <property type="project" value="UniProtKB-ARBA"/>
</dbReference>
<keyword evidence="8" id="KW-0479">Metal-binding</keyword>
<dbReference type="SUPFAM" id="SSF81624">
    <property type="entry name" value="N-terminal domain of MutM-like DNA repair proteins"/>
    <property type="match status" value="1"/>
</dbReference>
<comment type="cofactor">
    <cofactor evidence="2">
        <name>Zn(2+)</name>
        <dbReference type="ChEBI" id="CHEBI:29105"/>
    </cofactor>
</comment>
<dbReference type="Gene3D" id="1.10.8.50">
    <property type="match status" value="1"/>
</dbReference>
<comment type="subunit">
    <text evidence="4">Monomer.</text>
</comment>
<dbReference type="RefSeq" id="WP_101353544.1">
    <property type="nucleotide sequence ID" value="NZ_PIQO01000004.1"/>
</dbReference>
<comment type="similarity">
    <text evidence="3">Belongs to the FPG family.</text>
</comment>
<dbReference type="PROSITE" id="PS51066">
    <property type="entry name" value="ZF_FPG_2"/>
    <property type="match status" value="1"/>
</dbReference>
<dbReference type="GO" id="GO:0006284">
    <property type="term" value="P:base-excision repair"/>
    <property type="evidence" value="ECO:0007669"/>
    <property type="project" value="InterPro"/>
</dbReference>
<evidence type="ECO:0000256" key="18">
    <source>
        <dbReference type="ARBA" id="ARBA00030638"/>
    </source>
</evidence>
<proteinExistence type="inferred from homology"/>
<evidence type="ECO:0000256" key="3">
    <source>
        <dbReference type="ARBA" id="ARBA00009409"/>
    </source>
</evidence>
<evidence type="ECO:0000259" key="22">
    <source>
        <dbReference type="PROSITE" id="PS51066"/>
    </source>
</evidence>
<comment type="caution">
    <text evidence="24">The sequence shown here is derived from an EMBL/GenBank/DDBJ whole genome shotgun (WGS) entry which is preliminary data.</text>
</comment>
<keyword evidence="12" id="KW-0862">Zinc</keyword>
<dbReference type="EC" id="4.2.99.18" evidence="6"/>
<evidence type="ECO:0000256" key="7">
    <source>
        <dbReference type="ARBA" id="ARBA00016240"/>
    </source>
</evidence>
<evidence type="ECO:0000256" key="6">
    <source>
        <dbReference type="ARBA" id="ARBA00012720"/>
    </source>
</evidence>
<evidence type="ECO:0000313" key="24">
    <source>
        <dbReference type="EMBL" id="PKR85494.1"/>
    </source>
</evidence>
<dbReference type="InterPro" id="IPR020629">
    <property type="entry name" value="FPG_Glyclase"/>
</dbReference>
<reference evidence="24 25" key="1">
    <citation type="submission" date="2017-11" db="EMBL/GenBank/DDBJ databases">
        <title>Bacillus camelliae sp. nov., isolated from pu'er tea.</title>
        <authorList>
            <person name="Niu L."/>
        </authorList>
    </citation>
    <scope>NUCLEOTIDE SEQUENCE [LARGE SCALE GENOMIC DNA]</scope>
    <source>
        <strain evidence="24 25">7578-1</strain>
    </source>
</reference>
<keyword evidence="16" id="KW-0511">Multifunctional enzyme</keyword>
<dbReference type="InterPro" id="IPR035937">
    <property type="entry name" value="FPG_N"/>
</dbReference>
<evidence type="ECO:0000256" key="13">
    <source>
        <dbReference type="ARBA" id="ARBA00023125"/>
    </source>
</evidence>
<evidence type="ECO:0000256" key="1">
    <source>
        <dbReference type="ARBA" id="ARBA00001668"/>
    </source>
</evidence>
<evidence type="ECO:0000256" key="15">
    <source>
        <dbReference type="ARBA" id="ARBA00023239"/>
    </source>
</evidence>
<keyword evidence="10 20" id="KW-0863">Zinc-finger</keyword>
<evidence type="ECO:0000256" key="21">
    <source>
        <dbReference type="SAM" id="Phobius"/>
    </source>
</evidence>
<feature type="domain" description="FPG-type" evidence="22">
    <location>
        <begin position="235"/>
        <end position="269"/>
    </location>
</feature>
<dbReference type="InterPro" id="IPR012319">
    <property type="entry name" value="FPG_cat"/>
</dbReference>
<accession>A0A2N3LLR6</accession>
<keyword evidence="17" id="KW-0326">Glycosidase</keyword>